<evidence type="ECO:0000313" key="9">
    <source>
        <dbReference type="Proteomes" id="UP001484239"/>
    </source>
</evidence>
<name>A0ABU9E4B2_9BACT</name>
<feature type="transmembrane region" description="Helical" evidence="7">
    <location>
        <begin position="89"/>
        <end position="109"/>
    </location>
</feature>
<dbReference type="Proteomes" id="UP001484239">
    <property type="component" value="Unassembled WGS sequence"/>
</dbReference>
<keyword evidence="4 7" id="KW-0812">Transmembrane</keyword>
<keyword evidence="9" id="KW-1185">Reference proteome</keyword>
<evidence type="ECO:0000256" key="4">
    <source>
        <dbReference type="ARBA" id="ARBA00022692"/>
    </source>
</evidence>
<sequence>MSTHATTAAQPAPSQLNAALAILRVVVGVVFLAHGAQKVFVFGFGGVIGSFESMGVPMASLAGPVVSLVELIGGIALVLGLFTRPVALMLAAVMLGAMVMVHLPAGFFLPGGVEFTLTLFAASVALALTGAGAHSLDAVRAGRGAN</sequence>
<protein>
    <submittedName>
        <fullName evidence="8">DoxX family protein</fullName>
    </submittedName>
</protein>
<evidence type="ECO:0000256" key="5">
    <source>
        <dbReference type="ARBA" id="ARBA00022989"/>
    </source>
</evidence>
<keyword evidence="5 7" id="KW-1133">Transmembrane helix</keyword>
<evidence type="ECO:0000256" key="7">
    <source>
        <dbReference type="SAM" id="Phobius"/>
    </source>
</evidence>
<feature type="transmembrane region" description="Helical" evidence="7">
    <location>
        <begin position="21"/>
        <end position="49"/>
    </location>
</feature>
<gene>
    <name evidence="8" type="ORF">WI372_00855</name>
</gene>
<dbReference type="EMBL" id="JBBHLI010000001">
    <property type="protein sequence ID" value="MEK9499527.1"/>
    <property type="molecule type" value="Genomic_DNA"/>
</dbReference>
<accession>A0ABU9E4B2</accession>
<keyword evidence="6 7" id="KW-0472">Membrane</keyword>
<dbReference type="InterPro" id="IPR051907">
    <property type="entry name" value="DoxX-like_oxidoreductase"/>
</dbReference>
<reference evidence="8 9" key="1">
    <citation type="submission" date="2024-02" db="EMBL/GenBank/DDBJ databases">
        <title>A novel Gemmatimonadota bacterium.</title>
        <authorList>
            <person name="Du Z.-J."/>
            <person name="Ye Y.-Q."/>
        </authorList>
    </citation>
    <scope>NUCLEOTIDE SEQUENCE [LARGE SCALE GENOMIC DNA]</scope>
    <source>
        <strain evidence="8 9">DH-20</strain>
    </source>
</reference>
<evidence type="ECO:0000256" key="3">
    <source>
        <dbReference type="ARBA" id="ARBA00022475"/>
    </source>
</evidence>
<dbReference type="PANTHER" id="PTHR33452:SF1">
    <property type="entry name" value="INNER MEMBRANE PROTEIN YPHA-RELATED"/>
    <property type="match status" value="1"/>
</dbReference>
<evidence type="ECO:0000256" key="6">
    <source>
        <dbReference type="ARBA" id="ARBA00023136"/>
    </source>
</evidence>
<dbReference type="RefSeq" id="WP_405276304.1">
    <property type="nucleotide sequence ID" value="NZ_JBBHLI010000001.1"/>
</dbReference>
<feature type="transmembrane region" description="Helical" evidence="7">
    <location>
        <begin position="61"/>
        <end position="82"/>
    </location>
</feature>
<dbReference type="Pfam" id="PF07681">
    <property type="entry name" value="DoxX"/>
    <property type="match status" value="1"/>
</dbReference>
<dbReference type="PANTHER" id="PTHR33452">
    <property type="entry name" value="OXIDOREDUCTASE CATD-RELATED"/>
    <property type="match status" value="1"/>
</dbReference>
<organism evidence="8 9">
    <name type="scientific">Gaopeijia maritima</name>
    <dbReference type="NCBI Taxonomy" id="3119007"/>
    <lineage>
        <taxon>Bacteria</taxon>
        <taxon>Pseudomonadati</taxon>
        <taxon>Gemmatimonadota</taxon>
        <taxon>Longimicrobiia</taxon>
        <taxon>Gaopeijiales</taxon>
        <taxon>Gaopeijiaceae</taxon>
        <taxon>Gaopeijia</taxon>
    </lineage>
</organism>
<comment type="caution">
    <text evidence="8">The sequence shown here is derived from an EMBL/GenBank/DDBJ whole genome shotgun (WGS) entry which is preliminary data.</text>
</comment>
<proteinExistence type="inferred from homology"/>
<evidence type="ECO:0000256" key="2">
    <source>
        <dbReference type="ARBA" id="ARBA00006679"/>
    </source>
</evidence>
<evidence type="ECO:0000313" key="8">
    <source>
        <dbReference type="EMBL" id="MEK9499527.1"/>
    </source>
</evidence>
<feature type="transmembrane region" description="Helical" evidence="7">
    <location>
        <begin position="115"/>
        <end position="133"/>
    </location>
</feature>
<evidence type="ECO:0000256" key="1">
    <source>
        <dbReference type="ARBA" id="ARBA00004651"/>
    </source>
</evidence>
<comment type="subcellular location">
    <subcellularLocation>
        <location evidence="1">Cell membrane</location>
        <topology evidence="1">Multi-pass membrane protein</topology>
    </subcellularLocation>
</comment>
<comment type="similarity">
    <text evidence="2">Belongs to the DoxX family.</text>
</comment>
<dbReference type="InterPro" id="IPR032808">
    <property type="entry name" value="DoxX"/>
</dbReference>
<keyword evidence="3" id="KW-1003">Cell membrane</keyword>